<dbReference type="AlphaFoldDB" id="A0A167SWA2"/>
<keyword evidence="2" id="KW-1185">Reference proteome</keyword>
<evidence type="ECO:0000313" key="1">
    <source>
        <dbReference type="EMBL" id="KZP02310.1"/>
    </source>
</evidence>
<name>A0A167SWA2_9AGAM</name>
<gene>
    <name evidence="1" type="ORF">FIBSPDRAFT_905969</name>
</gene>
<evidence type="ECO:0000313" key="2">
    <source>
        <dbReference type="Proteomes" id="UP000076532"/>
    </source>
</evidence>
<dbReference type="EMBL" id="KV418710">
    <property type="protein sequence ID" value="KZP02310.1"/>
    <property type="molecule type" value="Genomic_DNA"/>
</dbReference>
<dbReference type="Proteomes" id="UP000076532">
    <property type="component" value="Unassembled WGS sequence"/>
</dbReference>
<protein>
    <submittedName>
        <fullName evidence="1">Uncharacterized protein</fullName>
    </submittedName>
</protein>
<proteinExistence type="predicted"/>
<dbReference type="OrthoDB" id="10632813at2759"/>
<sequence length="306" mass="34880">MAYRIPITEVHIQGKQWSAVDQKGYLEIVPLGNSLLIRIVELKNFNDKAGNKATIDIVVEDELLSFKAPAEDQLDDAVFSFKVAIVRPTTWVDAVFSDIDPEHAVMFQCDVLCDTNDMSDAQMETLVNFLPEIQIIMTSTLASDAVTQYPKGRGVDLWQEELDVWGMIDNDRRCYEMCIRSTLSQEGTAILWDPVKLDLISSLSRYEQGNASRVAISNIRKKLQGLVDFGKERFHFLPQYEEEVWSMIVISNLNATLQDRQDGTGYQQFLMPQQPHTIESQEFVIKFLKVCTNSEKVAHVPLEIIR</sequence>
<reference evidence="1 2" key="1">
    <citation type="journal article" date="2016" name="Mol. Biol. Evol.">
        <title>Comparative Genomics of Early-Diverging Mushroom-Forming Fungi Provides Insights into the Origins of Lignocellulose Decay Capabilities.</title>
        <authorList>
            <person name="Nagy L.G."/>
            <person name="Riley R."/>
            <person name="Tritt A."/>
            <person name="Adam C."/>
            <person name="Daum C."/>
            <person name="Floudas D."/>
            <person name="Sun H."/>
            <person name="Yadav J.S."/>
            <person name="Pangilinan J."/>
            <person name="Larsson K.H."/>
            <person name="Matsuura K."/>
            <person name="Barry K."/>
            <person name="Labutti K."/>
            <person name="Kuo R."/>
            <person name="Ohm R.A."/>
            <person name="Bhattacharya S.S."/>
            <person name="Shirouzu T."/>
            <person name="Yoshinaga Y."/>
            <person name="Martin F.M."/>
            <person name="Grigoriev I.V."/>
            <person name="Hibbett D.S."/>
        </authorList>
    </citation>
    <scope>NUCLEOTIDE SEQUENCE [LARGE SCALE GENOMIC DNA]</scope>
    <source>
        <strain evidence="1 2">CBS 109695</strain>
    </source>
</reference>
<feature type="non-terminal residue" evidence="1">
    <location>
        <position position="306"/>
    </location>
</feature>
<accession>A0A167SWA2</accession>
<organism evidence="1 2">
    <name type="scientific">Athelia psychrophila</name>
    <dbReference type="NCBI Taxonomy" id="1759441"/>
    <lineage>
        <taxon>Eukaryota</taxon>
        <taxon>Fungi</taxon>
        <taxon>Dikarya</taxon>
        <taxon>Basidiomycota</taxon>
        <taxon>Agaricomycotina</taxon>
        <taxon>Agaricomycetes</taxon>
        <taxon>Agaricomycetidae</taxon>
        <taxon>Atheliales</taxon>
        <taxon>Atheliaceae</taxon>
        <taxon>Athelia</taxon>
    </lineage>
</organism>